<sequence length="679" mass="74698">MDTSYKQAVPSESLESKVRPEIEEKQEGNERDSQAAAGSKSLLKSTSKHGEDKAVLIQPFFSSRVLEWAVHLLAVSISIIGICWLRFLDVYWTDESTWTTSWVWAFFGLDGILKALQFITNVHMLLMITSIANITINFARPRLVSHKGVAFDNFWYTVKFITKDSASISLSIFILCSAILCQLAGLASMGVIEPNLGWWHVPDPYGGQALPLYIQSKKNETFPLTLNSTTIPTSAAGLEWGLDSCLTAAPQTSALACPGYGFEALRAWTRSNFQNHTAPNLTIVESVTGAQRILAAESLGNGTAIAATQSNWVVRLYALFIRYIQLHHLGVVNSISNPMYTSADSIYAPVVQVQCHTVDSANANRSGVSFLTNRLTNYTEAGALWYDSKMSWTIPNQSWSFAKGLQDSVRFAWAELSAENAIERREGEQNTKLDSTWRPSIGAVATIPGMIGGQPISYIVPCIVDARWAASSVWYEPTMSGTVVSNLSNPSVLTQSTVSLNLDGSVPAKAKPRQQWGIGDPIHISPNWAELLNAPGHLPFTMTSSDGDFVTDSADLMEGAADKVATILSLAIADGLSRITDWSESLVVLDTNGDNITYSYLNALSDKIEYANRSFFDLEQNTFLRLRIQRYGWAYGWSTLTILSIGVLLIHISMVVWYASYQIRRGGDSIELVAGKKHI</sequence>
<organism evidence="3 4">
    <name type="scientific">Trichoderma guizhouense</name>
    <dbReference type="NCBI Taxonomy" id="1491466"/>
    <lineage>
        <taxon>Eukaryota</taxon>
        <taxon>Fungi</taxon>
        <taxon>Dikarya</taxon>
        <taxon>Ascomycota</taxon>
        <taxon>Pezizomycotina</taxon>
        <taxon>Sordariomycetes</taxon>
        <taxon>Hypocreomycetidae</taxon>
        <taxon>Hypocreales</taxon>
        <taxon>Hypocreaceae</taxon>
        <taxon>Trichoderma</taxon>
    </lineage>
</organism>
<reference evidence="3 4" key="1">
    <citation type="submission" date="2016-04" db="EMBL/GenBank/DDBJ databases">
        <title>Multiple horizontal gene transfer events from other fungi enriched the ability of the initially mycotrophic fungus Trichoderma (Ascomycota) to feed on dead plant biomass.</title>
        <authorList>
            <person name="Atanasova L."/>
            <person name="Chenthamara K."/>
            <person name="Zhang J."/>
            <person name="Grujic M."/>
            <person name="Henrissat B."/>
            <person name="Kuo A."/>
            <person name="Aertz A."/>
            <person name="Salamov A."/>
            <person name="Lipzen A."/>
            <person name="Labutti K."/>
            <person name="Barry K."/>
            <person name="Miao Y."/>
            <person name="Rahimi M.J."/>
            <person name="Shen Q."/>
            <person name="Grigoriev I.V."/>
            <person name="Kubicek C.P."/>
            <person name="Druzhinina I.S."/>
        </authorList>
    </citation>
    <scope>NUCLEOTIDE SEQUENCE [LARGE SCALE GENOMIC DNA]</scope>
    <source>
        <strain evidence="3 4">NJAU 4742</strain>
    </source>
</reference>
<feature type="region of interest" description="Disordered" evidence="1">
    <location>
        <begin position="1"/>
        <end position="37"/>
    </location>
</feature>
<proteinExistence type="predicted"/>
<evidence type="ECO:0000313" key="4">
    <source>
        <dbReference type="Proteomes" id="UP000191004"/>
    </source>
</evidence>
<feature type="compositionally biased region" description="Basic and acidic residues" evidence="1">
    <location>
        <begin position="14"/>
        <end position="33"/>
    </location>
</feature>
<dbReference type="EMBL" id="LVVK01000005">
    <property type="protein sequence ID" value="OPB45426.1"/>
    <property type="molecule type" value="Genomic_DNA"/>
</dbReference>
<keyword evidence="2" id="KW-1133">Transmembrane helix</keyword>
<keyword evidence="4" id="KW-1185">Reference proteome</keyword>
<evidence type="ECO:0000256" key="1">
    <source>
        <dbReference type="SAM" id="MobiDB-lite"/>
    </source>
</evidence>
<evidence type="ECO:0000256" key="2">
    <source>
        <dbReference type="SAM" id="Phobius"/>
    </source>
</evidence>
<keyword evidence="2" id="KW-0812">Transmembrane</keyword>
<gene>
    <name evidence="3" type="ORF">A0O28_0076360</name>
</gene>
<keyword evidence="2" id="KW-0472">Membrane</keyword>
<feature type="transmembrane region" description="Helical" evidence="2">
    <location>
        <begin position="633"/>
        <end position="659"/>
    </location>
</feature>
<evidence type="ECO:0000313" key="3">
    <source>
        <dbReference type="EMBL" id="OPB45426.1"/>
    </source>
</evidence>
<dbReference type="Proteomes" id="UP000191004">
    <property type="component" value="Unassembled WGS sequence"/>
</dbReference>
<evidence type="ECO:0008006" key="5">
    <source>
        <dbReference type="Google" id="ProtNLM"/>
    </source>
</evidence>
<comment type="caution">
    <text evidence="3">The sequence shown here is derived from an EMBL/GenBank/DDBJ whole genome shotgun (WGS) entry which is preliminary data.</text>
</comment>
<protein>
    <recommendedName>
        <fullName evidence="5">Transmembrane protein</fullName>
    </recommendedName>
</protein>
<dbReference type="AlphaFoldDB" id="A0A1T3CWJ8"/>
<feature type="transmembrane region" description="Helical" evidence="2">
    <location>
        <begin position="68"/>
        <end position="87"/>
    </location>
</feature>
<accession>A0A1T3CWJ8</accession>
<name>A0A1T3CWJ8_9HYPO</name>
<feature type="transmembrane region" description="Helical" evidence="2">
    <location>
        <begin position="168"/>
        <end position="192"/>
    </location>
</feature>